<comment type="caution">
    <text evidence="7">The sequence shown here is derived from an EMBL/GenBank/DDBJ whole genome shotgun (WGS) entry which is preliminary data.</text>
</comment>
<dbReference type="InterPro" id="IPR006689">
    <property type="entry name" value="Small_GTPase_ARF/SAR"/>
</dbReference>
<keyword evidence="3 4" id="KW-0342">GTP-binding</keyword>
<evidence type="ECO:0000256" key="6">
    <source>
        <dbReference type="RuleBase" id="RU003925"/>
    </source>
</evidence>
<evidence type="ECO:0000256" key="3">
    <source>
        <dbReference type="ARBA" id="ARBA00023134"/>
    </source>
</evidence>
<dbReference type="Proteomes" id="UP001642409">
    <property type="component" value="Unassembled WGS sequence"/>
</dbReference>
<dbReference type="SMART" id="SM00178">
    <property type="entry name" value="SAR"/>
    <property type="match status" value="1"/>
</dbReference>
<dbReference type="PANTHER" id="PTHR45697">
    <property type="entry name" value="ADP-RIBOSYLATION FACTOR-LIKE PROTEIN 2-RELATED"/>
    <property type="match status" value="1"/>
</dbReference>
<protein>
    <submittedName>
        <fullName evidence="7">ADP-ribosylation factor like protein 2a</fullName>
    </submittedName>
    <submittedName>
        <fullName evidence="8">ADP-ribosylation_factor like protein 2a</fullName>
    </submittedName>
</protein>
<feature type="binding site" evidence="5">
    <location>
        <position position="37"/>
    </location>
    <ligand>
        <name>Mg(2+)</name>
        <dbReference type="ChEBI" id="CHEBI:18420"/>
    </ligand>
</feature>
<organism evidence="7">
    <name type="scientific">Hexamita inflata</name>
    <dbReference type="NCBI Taxonomy" id="28002"/>
    <lineage>
        <taxon>Eukaryota</taxon>
        <taxon>Metamonada</taxon>
        <taxon>Diplomonadida</taxon>
        <taxon>Hexamitidae</taxon>
        <taxon>Hexamitinae</taxon>
        <taxon>Hexamita</taxon>
    </lineage>
</organism>
<feature type="binding site" evidence="4">
    <location>
        <position position="59"/>
    </location>
    <ligand>
        <name>GTP</name>
        <dbReference type="ChEBI" id="CHEBI:37565"/>
    </ligand>
</feature>
<keyword evidence="5" id="KW-0479">Metal-binding</keyword>
<dbReference type="GO" id="GO:0003924">
    <property type="term" value="F:GTPase activity"/>
    <property type="evidence" value="ECO:0007669"/>
    <property type="project" value="InterPro"/>
</dbReference>
<keyword evidence="9" id="KW-1185">Reference proteome</keyword>
<dbReference type="GO" id="GO:0005525">
    <property type="term" value="F:GTP binding"/>
    <property type="evidence" value="ECO:0007669"/>
    <property type="project" value="UniProtKB-KW"/>
</dbReference>
<feature type="binding site" evidence="5">
    <location>
        <position position="20"/>
    </location>
    <ligand>
        <name>Mg(2+)</name>
        <dbReference type="ChEBI" id="CHEBI:18420"/>
    </ligand>
</feature>
<dbReference type="InterPro" id="IPR027417">
    <property type="entry name" value="P-loop_NTPase"/>
</dbReference>
<dbReference type="PROSITE" id="PS51417">
    <property type="entry name" value="ARF"/>
    <property type="match status" value="1"/>
</dbReference>
<gene>
    <name evidence="7" type="ORF">HINF_LOCUS14076</name>
    <name evidence="8" type="ORF">HINF_LOCUS18016</name>
</gene>
<accession>A0AA86NVJ5</accession>
<reference evidence="7" key="1">
    <citation type="submission" date="2023-06" db="EMBL/GenBank/DDBJ databases">
        <authorList>
            <person name="Kurt Z."/>
        </authorList>
    </citation>
    <scope>NUCLEOTIDE SEQUENCE</scope>
</reference>
<dbReference type="NCBIfam" id="TIGR00231">
    <property type="entry name" value="small_GTP"/>
    <property type="match status" value="1"/>
</dbReference>
<dbReference type="CDD" id="cd00878">
    <property type="entry name" value="Arf_Arl"/>
    <property type="match status" value="1"/>
</dbReference>
<evidence type="ECO:0000256" key="5">
    <source>
        <dbReference type="PIRSR" id="PIRSR606689-2"/>
    </source>
</evidence>
<keyword evidence="5" id="KW-0460">Magnesium</keyword>
<dbReference type="AlphaFoldDB" id="A0AA86NVJ5"/>
<dbReference type="FunFam" id="3.40.50.300:FF:001166">
    <property type="entry name" value="ADP-ribosylation factor D"/>
    <property type="match status" value="1"/>
</dbReference>
<reference evidence="8 9" key="2">
    <citation type="submission" date="2024-07" db="EMBL/GenBank/DDBJ databases">
        <authorList>
            <person name="Akdeniz Z."/>
        </authorList>
    </citation>
    <scope>NUCLEOTIDE SEQUENCE [LARGE SCALE GENOMIC DNA]</scope>
</reference>
<comment type="similarity">
    <text evidence="1 6">Belongs to the small GTPase superfamily. Arf family.</text>
</comment>
<evidence type="ECO:0000313" key="9">
    <source>
        <dbReference type="Proteomes" id="UP001642409"/>
    </source>
</evidence>
<dbReference type="GO" id="GO:0046872">
    <property type="term" value="F:metal ion binding"/>
    <property type="evidence" value="ECO:0007669"/>
    <property type="project" value="UniProtKB-KW"/>
</dbReference>
<dbReference type="PRINTS" id="PR00328">
    <property type="entry name" value="SAR1GTPBP"/>
</dbReference>
<dbReference type="Pfam" id="PF00025">
    <property type="entry name" value="Arf"/>
    <property type="match status" value="1"/>
</dbReference>
<evidence type="ECO:0000256" key="2">
    <source>
        <dbReference type="ARBA" id="ARBA00022741"/>
    </source>
</evidence>
<keyword evidence="2 4" id="KW-0547">Nucleotide-binding</keyword>
<dbReference type="InterPro" id="IPR005225">
    <property type="entry name" value="Small_GTP-bd"/>
</dbReference>
<proteinExistence type="inferred from homology"/>
<dbReference type="EMBL" id="CAXDID020000046">
    <property type="protein sequence ID" value="CAL6002645.1"/>
    <property type="molecule type" value="Genomic_DNA"/>
</dbReference>
<dbReference type="SMART" id="SM00177">
    <property type="entry name" value="ARF"/>
    <property type="match status" value="1"/>
</dbReference>
<evidence type="ECO:0000313" key="8">
    <source>
        <dbReference type="EMBL" id="CAL6002645.1"/>
    </source>
</evidence>
<evidence type="ECO:0000256" key="1">
    <source>
        <dbReference type="ARBA" id="ARBA00010290"/>
    </source>
</evidence>
<feature type="binding site" evidence="4">
    <location>
        <begin position="13"/>
        <end position="20"/>
    </location>
    <ligand>
        <name>GTP</name>
        <dbReference type="ChEBI" id="CHEBI:37565"/>
    </ligand>
</feature>
<sequence length="169" mass="18985">MGTQQSKNILILGLDNSGKTTLLKKISAEDSTVSLPTLGYTEKQLKLKNINIKCIEVGGRQQLRSTWDQFYKNIDQLIWVVDAADHRRMQEVSLEIDIVLTKLIQVKNKVSVLVLANKCDLQLAMTEAEVAQRLALHTFTIDYSIQKCSALRGDGIEDAINWIVQKSAK</sequence>
<dbReference type="SUPFAM" id="SSF52540">
    <property type="entry name" value="P-loop containing nucleoside triphosphate hydrolases"/>
    <property type="match status" value="1"/>
</dbReference>
<dbReference type="EMBL" id="CATOUU010000369">
    <property type="protein sequence ID" value="CAI9926431.1"/>
    <property type="molecule type" value="Genomic_DNA"/>
</dbReference>
<dbReference type="InterPro" id="IPR044612">
    <property type="entry name" value="ARL2/3"/>
</dbReference>
<dbReference type="Gene3D" id="3.40.50.300">
    <property type="entry name" value="P-loop containing nucleotide triphosphate hydrolases"/>
    <property type="match status" value="1"/>
</dbReference>
<feature type="binding site" evidence="4">
    <location>
        <begin position="117"/>
        <end position="120"/>
    </location>
    <ligand>
        <name>GTP</name>
        <dbReference type="ChEBI" id="CHEBI:37565"/>
    </ligand>
</feature>
<evidence type="ECO:0000256" key="4">
    <source>
        <dbReference type="PIRSR" id="PIRSR606689-1"/>
    </source>
</evidence>
<name>A0AA86NVJ5_9EUKA</name>
<evidence type="ECO:0000313" key="7">
    <source>
        <dbReference type="EMBL" id="CAI9926431.1"/>
    </source>
</evidence>